<dbReference type="Gene3D" id="1.10.10.440">
    <property type="entry name" value="FF domain"/>
    <property type="match status" value="1"/>
</dbReference>
<feature type="compositionally biased region" description="Low complexity" evidence="2">
    <location>
        <begin position="84"/>
        <end position="109"/>
    </location>
</feature>
<feature type="compositionally biased region" description="Basic and acidic residues" evidence="2">
    <location>
        <begin position="574"/>
        <end position="590"/>
    </location>
</feature>
<evidence type="ECO:0000259" key="4">
    <source>
        <dbReference type="PROSITE" id="PS51676"/>
    </source>
</evidence>
<feature type="region of interest" description="Disordered" evidence="2">
    <location>
        <begin position="496"/>
        <end position="544"/>
    </location>
</feature>
<dbReference type="InterPro" id="IPR036020">
    <property type="entry name" value="WW_dom_sf"/>
</dbReference>
<dbReference type="Pfam" id="PF00397">
    <property type="entry name" value="WW"/>
    <property type="match status" value="1"/>
</dbReference>
<organism evidence="5 6">
    <name type="scientific">Tuber aestivum</name>
    <name type="common">summer truffle</name>
    <dbReference type="NCBI Taxonomy" id="59557"/>
    <lineage>
        <taxon>Eukaryota</taxon>
        <taxon>Fungi</taxon>
        <taxon>Dikarya</taxon>
        <taxon>Ascomycota</taxon>
        <taxon>Pezizomycotina</taxon>
        <taxon>Pezizomycetes</taxon>
        <taxon>Pezizales</taxon>
        <taxon>Tuberaceae</taxon>
        <taxon>Tuber</taxon>
    </lineage>
</organism>
<name>A0A292PZP2_9PEZI</name>
<dbReference type="CDD" id="cd00201">
    <property type="entry name" value="WW"/>
    <property type="match status" value="1"/>
</dbReference>
<dbReference type="PROSITE" id="PS50020">
    <property type="entry name" value="WW_DOMAIN_2"/>
    <property type="match status" value="2"/>
</dbReference>
<evidence type="ECO:0000313" key="5">
    <source>
        <dbReference type="EMBL" id="CUS13036.1"/>
    </source>
</evidence>
<feature type="region of interest" description="Disordered" evidence="2">
    <location>
        <begin position="1"/>
        <end position="37"/>
    </location>
</feature>
<dbReference type="Proteomes" id="UP001412239">
    <property type="component" value="Unassembled WGS sequence"/>
</dbReference>
<keyword evidence="1" id="KW-0677">Repeat</keyword>
<dbReference type="InterPro" id="IPR002713">
    <property type="entry name" value="FF_domain"/>
</dbReference>
<dbReference type="GO" id="GO:0005634">
    <property type="term" value="C:nucleus"/>
    <property type="evidence" value="ECO:0007669"/>
    <property type="project" value="TreeGrafter"/>
</dbReference>
<dbReference type="AlphaFoldDB" id="A0A292PZP2"/>
<dbReference type="InterPro" id="IPR045148">
    <property type="entry name" value="TCRG1-like"/>
</dbReference>
<dbReference type="Pfam" id="PF01846">
    <property type="entry name" value="FF"/>
    <property type="match status" value="1"/>
</dbReference>
<accession>A0A292PZP2</accession>
<evidence type="ECO:0008006" key="7">
    <source>
        <dbReference type="Google" id="ProtNLM"/>
    </source>
</evidence>
<feature type="domain" description="WW" evidence="3">
    <location>
        <begin position="150"/>
        <end position="183"/>
    </location>
</feature>
<evidence type="ECO:0000256" key="1">
    <source>
        <dbReference type="ARBA" id="ARBA00022737"/>
    </source>
</evidence>
<dbReference type="FunFam" id="2.20.70.10:FF:000049">
    <property type="entry name" value="Transcription elongation regulator 1-like"/>
    <property type="match status" value="1"/>
</dbReference>
<evidence type="ECO:0000259" key="3">
    <source>
        <dbReference type="PROSITE" id="PS50020"/>
    </source>
</evidence>
<evidence type="ECO:0000256" key="2">
    <source>
        <dbReference type="SAM" id="MobiDB-lite"/>
    </source>
</evidence>
<protein>
    <recommendedName>
        <fullName evidence="7">WW domain-containing protein</fullName>
    </recommendedName>
</protein>
<feature type="region of interest" description="Disordered" evidence="2">
    <location>
        <begin position="77"/>
        <end position="154"/>
    </location>
</feature>
<dbReference type="SMART" id="SM00441">
    <property type="entry name" value="FF"/>
    <property type="match status" value="2"/>
</dbReference>
<dbReference type="SUPFAM" id="SSF81698">
    <property type="entry name" value="FF domain"/>
    <property type="match status" value="1"/>
</dbReference>
<feature type="compositionally biased region" description="Gly residues" evidence="2">
    <location>
        <begin position="110"/>
        <end position="120"/>
    </location>
</feature>
<feature type="compositionally biased region" description="Basic and acidic residues" evidence="2">
    <location>
        <begin position="236"/>
        <end position="250"/>
    </location>
</feature>
<sequence>MASPNLPKRPPAPASFGAIAGPPPLTPGWTEHKAPTGHTYYHNAATKTSTYTRPVALSTMPPLAPGPGPFPVFNAAPTPYAGGFPPQQALQQPFPKQFSPQQFPPHQYGYGRGGGGIGRGGRVDKQNRNPGHRWQKRQEKPDRPRSKREIPGMKSWVLVTTKKGRKFVYNTETKVSLWRAPEDVQAAIDTIPLEEDKPKERKKGGSREATERGSGIEVMSEQQERRRLISATTTKAKMEGGEGEAPDRANAELQEQEEDKEEGEEEDEEEEEEEEEEYAQKRVKTSEQGPVEFTEDDVAWQLEAIAQEYGLDEEDFGEGEEMTDEDNTYLFKEMLVEYKVNPYSTWEKEMPRIVEDSRYVLINTTKARKEVFTSWCRERIAELKIEKEKTKKQDPRIPFWEFLKGNASAKLYWPEFKRKWKKSSEMKDSKVPDKDKEKMYREYISHMKISEPLRENDLKKLLKSTTTLSRYTTLETLPESILVDVRYVTAPDNVRDKVTQDHLATLPEDPEEEKERKERERREQALQGRERAVRKEQWKLRGEEQRAKEILREEEAMIERAKVVGKRGLLGHIVKREGTAEGEKTDREGTLKLGEPSRGASAG</sequence>
<proteinExistence type="predicted"/>
<dbReference type="PROSITE" id="PS51676">
    <property type="entry name" value="FF"/>
    <property type="match status" value="1"/>
</dbReference>
<evidence type="ECO:0000313" key="6">
    <source>
        <dbReference type="Proteomes" id="UP001412239"/>
    </source>
</evidence>
<dbReference type="SUPFAM" id="SSF51045">
    <property type="entry name" value="WW domain"/>
    <property type="match status" value="2"/>
</dbReference>
<dbReference type="GO" id="GO:0070063">
    <property type="term" value="F:RNA polymerase binding"/>
    <property type="evidence" value="ECO:0007669"/>
    <property type="project" value="InterPro"/>
</dbReference>
<feature type="region of interest" description="Disordered" evidence="2">
    <location>
        <begin position="180"/>
        <end position="292"/>
    </location>
</feature>
<feature type="domain" description="WW" evidence="3">
    <location>
        <begin position="23"/>
        <end position="56"/>
    </location>
</feature>
<dbReference type="Gene3D" id="2.20.70.10">
    <property type="match status" value="2"/>
</dbReference>
<feature type="region of interest" description="Disordered" evidence="2">
    <location>
        <begin position="574"/>
        <end position="603"/>
    </location>
</feature>
<dbReference type="PROSITE" id="PS01159">
    <property type="entry name" value="WW_DOMAIN_1"/>
    <property type="match status" value="1"/>
</dbReference>
<keyword evidence="6" id="KW-1185">Reference proteome</keyword>
<dbReference type="InterPro" id="IPR036517">
    <property type="entry name" value="FF_domain_sf"/>
</dbReference>
<dbReference type="EMBL" id="LN890979">
    <property type="protein sequence ID" value="CUS13036.1"/>
    <property type="molecule type" value="Genomic_DNA"/>
</dbReference>
<feature type="compositionally biased region" description="Acidic residues" evidence="2">
    <location>
        <begin position="254"/>
        <end position="277"/>
    </location>
</feature>
<dbReference type="PANTHER" id="PTHR15377:SF3">
    <property type="entry name" value="WW DOMAIN-CONTAINING PROTEIN"/>
    <property type="match status" value="1"/>
</dbReference>
<dbReference type="PANTHER" id="PTHR15377">
    <property type="entry name" value="TRANSCRIPTION ELONGATION REGULATOR 1"/>
    <property type="match status" value="1"/>
</dbReference>
<feature type="compositionally biased region" description="Basic and acidic residues" evidence="2">
    <location>
        <begin position="194"/>
        <end position="211"/>
    </location>
</feature>
<feature type="compositionally biased region" description="Basic and acidic residues" evidence="2">
    <location>
        <begin position="513"/>
        <end position="544"/>
    </location>
</feature>
<feature type="compositionally biased region" description="Basic and acidic residues" evidence="2">
    <location>
        <begin position="136"/>
        <end position="151"/>
    </location>
</feature>
<reference evidence="5" key="1">
    <citation type="submission" date="2015-10" db="EMBL/GenBank/DDBJ databases">
        <authorList>
            <person name="Regsiter A."/>
            <person name="william w."/>
        </authorList>
    </citation>
    <scope>NUCLEOTIDE SEQUENCE</scope>
    <source>
        <strain evidence="5">Montdore</strain>
    </source>
</reference>
<feature type="domain" description="FF" evidence="4">
    <location>
        <begin position="324"/>
        <end position="378"/>
    </location>
</feature>
<dbReference type="GO" id="GO:0003712">
    <property type="term" value="F:transcription coregulator activity"/>
    <property type="evidence" value="ECO:0007669"/>
    <property type="project" value="TreeGrafter"/>
</dbReference>
<dbReference type="SMART" id="SM00456">
    <property type="entry name" value="WW"/>
    <property type="match status" value="2"/>
</dbReference>
<dbReference type="InterPro" id="IPR001202">
    <property type="entry name" value="WW_dom"/>
</dbReference>
<gene>
    <name evidence="5" type="ORF">GSTUAT00002951001</name>
</gene>